<dbReference type="Proteomes" id="UP000292372">
    <property type="component" value="Unassembled WGS sequence"/>
</dbReference>
<dbReference type="EMBL" id="SIRS01000002">
    <property type="protein sequence ID" value="TBN17755.1"/>
    <property type="molecule type" value="Genomic_DNA"/>
</dbReference>
<dbReference type="RefSeq" id="WP_130936045.1">
    <property type="nucleotide sequence ID" value="NZ_BMEE01000001.1"/>
</dbReference>
<reference evidence="1 2" key="1">
    <citation type="journal article" date="2015" name="Int. J. Syst. Evol. Microbiol.">
        <title>Hyunsoonleella pacifica sp. nov., isolated from seawater of South Pacific Gyre.</title>
        <authorList>
            <person name="Gao X."/>
            <person name="Zhang Z."/>
            <person name="Dai X."/>
            <person name="Zhang X.H."/>
        </authorList>
    </citation>
    <scope>NUCLEOTIDE SEQUENCE [LARGE SCALE GENOMIC DNA]</scope>
    <source>
        <strain evidence="1 2">SW033</strain>
    </source>
</reference>
<comment type="caution">
    <text evidence="1">The sequence shown here is derived from an EMBL/GenBank/DDBJ whole genome shotgun (WGS) entry which is preliminary data.</text>
</comment>
<evidence type="ECO:0000313" key="1">
    <source>
        <dbReference type="EMBL" id="TBN17755.1"/>
    </source>
</evidence>
<protein>
    <submittedName>
        <fullName evidence="1">Uncharacterized protein</fullName>
    </submittedName>
</protein>
<organism evidence="1 2">
    <name type="scientific">Hyunsoonleella pacifica</name>
    <dbReference type="NCBI Taxonomy" id="1080224"/>
    <lineage>
        <taxon>Bacteria</taxon>
        <taxon>Pseudomonadati</taxon>
        <taxon>Bacteroidota</taxon>
        <taxon>Flavobacteriia</taxon>
        <taxon>Flavobacteriales</taxon>
        <taxon>Flavobacteriaceae</taxon>
    </lineage>
</organism>
<gene>
    <name evidence="1" type="ORF">EYD46_05415</name>
</gene>
<sequence>MKALVVPFLLIILPIKIFSQDYIPNSVRDFKNIDQTDIDVGDYKSFNILNDTLGLDGIDFSVNTYLNSVHLHVQYSSNKKKDLNIPGFSGSQVLFGLNVTGKLIKLLESE</sequence>
<proteinExistence type="predicted"/>
<accession>A0A4Q9FQH3</accession>
<evidence type="ECO:0000313" key="2">
    <source>
        <dbReference type="Proteomes" id="UP000292372"/>
    </source>
</evidence>
<name>A0A4Q9FQH3_9FLAO</name>
<keyword evidence="2" id="KW-1185">Reference proteome</keyword>
<dbReference type="AlphaFoldDB" id="A0A4Q9FQH3"/>